<dbReference type="PANTHER" id="PTHR43711">
    <property type="entry name" value="TWO-COMPONENT HISTIDINE KINASE"/>
    <property type="match status" value="1"/>
</dbReference>
<comment type="catalytic activity">
    <reaction evidence="1">
        <text>ATP + protein L-histidine = ADP + protein N-phospho-L-histidine.</text>
        <dbReference type="EC" id="2.7.13.3"/>
    </reaction>
</comment>
<dbReference type="GO" id="GO:0000155">
    <property type="term" value="F:phosphorelay sensor kinase activity"/>
    <property type="evidence" value="ECO:0007669"/>
    <property type="project" value="InterPro"/>
</dbReference>
<evidence type="ECO:0000256" key="2">
    <source>
        <dbReference type="ARBA" id="ARBA00012438"/>
    </source>
</evidence>
<dbReference type="Gene3D" id="3.30.565.10">
    <property type="entry name" value="Histidine kinase-like ATPase, C-terminal domain"/>
    <property type="match status" value="1"/>
</dbReference>
<dbReference type="InterPro" id="IPR003594">
    <property type="entry name" value="HATPase_dom"/>
</dbReference>
<dbReference type="RefSeq" id="WP_099516831.1">
    <property type="nucleotide sequence ID" value="NZ_CP016808.1"/>
</dbReference>
<dbReference type="CDD" id="cd00075">
    <property type="entry name" value="HATPase"/>
    <property type="match status" value="1"/>
</dbReference>
<gene>
    <name evidence="11" type="ORF">BBD42_02350</name>
</gene>
<evidence type="ECO:0000256" key="3">
    <source>
        <dbReference type="ARBA" id="ARBA00022553"/>
    </source>
</evidence>
<sequence>MGGTVRILKRFIGATMLISLSLLMLNFLLLLIWVSTGTVEGSSPAAVVRHTAEGLKAANNGYVLEAETAARLDSQQVWAMLISSAGQVTWGHSLPEELPAHYSLTDVAKLSMSYLMDYPVFVWEHADGLIVIGYPKDSLVKYQHILPTDWVKNLPLRALLLLIGNLVLVLIAALLIGSRLLLSIRPLTQGIQALAADQEVQLEPKGMLADLAQSVNHASSLLHQKNASLKSRDEARSNWIAGISHDIRTPLSMVLGYASELEEHQEIPPLQRKHAGIIRYQAEKLRTLVSDLNLVSMLEYEMQPLTPKALRLAALTRQVASDIINAGLEPSFTLEMDDINETAQIYGDERLLLRAMTNLVHNAIRHNPQGCEIRLRAELADDKHTCRFIVLDNGRGIPPEELADVLELPFSANRKYARPSGHGLGLPMACRIAKAHHGRLTLTNGPGAGLTAELELPCLEAG</sequence>
<dbReference type="InterPro" id="IPR005467">
    <property type="entry name" value="His_kinase_dom"/>
</dbReference>
<dbReference type="Pfam" id="PF00512">
    <property type="entry name" value="HisKA"/>
    <property type="match status" value="1"/>
</dbReference>
<keyword evidence="9" id="KW-1133">Transmembrane helix</keyword>
<dbReference type="InterPro" id="IPR036890">
    <property type="entry name" value="HATPase_C_sf"/>
</dbReference>
<evidence type="ECO:0000256" key="8">
    <source>
        <dbReference type="ARBA" id="ARBA00023012"/>
    </source>
</evidence>
<dbReference type="AlphaFoldDB" id="A0A1B2DCL6"/>
<accession>A0A1B2DCL6</accession>
<feature type="transmembrane region" description="Helical" evidence="9">
    <location>
        <begin position="158"/>
        <end position="182"/>
    </location>
</feature>
<dbReference type="SMART" id="SM00388">
    <property type="entry name" value="HisKA"/>
    <property type="match status" value="1"/>
</dbReference>
<dbReference type="InterPro" id="IPR036097">
    <property type="entry name" value="HisK_dim/P_sf"/>
</dbReference>
<evidence type="ECO:0000256" key="9">
    <source>
        <dbReference type="SAM" id="Phobius"/>
    </source>
</evidence>
<dbReference type="EC" id="2.7.13.3" evidence="2"/>
<dbReference type="PRINTS" id="PR00344">
    <property type="entry name" value="BCTRLSENSOR"/>
</dbReference>
<dbReference type="InterPro" id="IPR004358">
    <property type="entry name" value="Sig_transdc_His_kin-like_C"/>
</dbReference>
<keyword evidence="8" id="KW-0902">Two-component regulatory system</keyword>
<dbReference type="InterPro" id="IPR050736">
    <property type="entry name" value="Sensor_HK_Regulatory"/>
</dbReference>
<evidence type="ECO:0000259" key="10">
    <source>
        <dbReference type="PROSITE" id="PS50109"/>
    </source>
</evidence>
<evidence type="ECO:0000313" key="11">
    <source>
        <dbReference type="EMBL" id="ANY65435.1"/>
    </source>
</evidence>
<feature type="transmembrane region" description="Helical" evidence="9">
    <location>
        <begin position="12"/>
        <end position="34"/>
    </location>
</feature>
<evidence type="ECO:0000256" key="7">
    <source>
        <dbReference type="ARBA" id="ARBA00022840"/>
    </source>
</evidence>
<keyword evidence="9" id="KW-0812">Transmembrane</keyword>
<dbReference type="EMBL" id="CP016808">
    <property type="protein sequence ID" value="ANY65435.1"/>
    <property type="molecule type" value="Genomic_DNA"/>
</dbReference>
<dbReference type="Gene3D" id="1.10.287.130">
    <property type="match status" value="1"/>
</dbReference>
<dbReference type="PANTHER" id="PTHR43711:SF1">
    <property type="entry name" value="HISTIDINE KINASE 1"/>
    <property type="match status" value="1"/>
</dbReference>
<dbReference type="SUPFAM" id="SSF55874">
    <property type="entry name" value="ATPase domain of HSP90 chaperone/DNA topoisomerase II/histidine kinase"/>
    <property type="match status" value="1"/>
</dbReference>
<organism evidence="11">
    <name type="scientific">Paenibacillus sp. BIHB 4019</name>
    <dbReference type="NCBI Taxonomy" id="1870819"/>
    <lineage>
        <taxon>Bacteria</taxon>
        <taxon>Bacillati</taxon>
        <taxon>Bacillota</taxon>
        <taxon>Bacilli</taxon>
        <taxon>Bacillales</taxon>
        <taxon>Paenibacillaceae</taxon>
        <taxon>Paenibacillus</taxon>
    </lineage>
</organism>
<dbReference type="SMART" id="SM00387">
    <property type="entry name" value="HATPase_c"/>
    <property type="match status" value="1"/>
</dbReference>
<dbReference type="SUPFAM" id="SSF47384">
    <property type="entry name" value="Homodimeric domain of signal transducing histidine kinase"/>
    <property type="match status" value="1"/>
</dbReference>
<keyword evidence="4" id="KW-0808">Transferase</keyword>
<protein>
    <recommendedName>
        <fullName evidence="2">histidine kinase</fullName>
        <ecNumber evidence="2">2.7.13.3</ecNumber>
    </recommendedName>
</protein>
<dbReference type="InterPro" id="IPR003661">
    <property type="entry name" value="HisK_dim/P_dom"/>
</dbReference>
<keyword evidence="5" id="KW-0547">Nucleotide-binding</keyword>
<evidence type="ECO:0000256" key="4">
    <source>
        <dbReference type="ARBA" id="ARBA00022679"/>
    </source>
</evidence>
<dbReference type="Pfam" id="PF02518">
    <property type="entry name" value="HATPase_c"/>
    <property type="match status" value="1"/>
</dbReference>
<keyword evidence="3" id="KW-0597">Phosphoprotein</keyword>
<name>A0A1B2DCL6_9BACL</name>
<keyword evidence="7" id="KW-0067">ATP-binding</keyword>
<dbReference type="PROSITE" id="PS50109">
    <property type="entry name" value="HIS_KIN"/>
    <property type="match status" value="1"/>
</dbReference>
<proteinExistence type="predicted"/>
<keyword evidence="9" id="KW-0472">Membrane</keyword>
<reference evidence="11" key="1">
    <citation type="submission" date="2016-08" db="EMBL/GenBank/DDBJ databases">
        <title>Complete Genome Seqeunce of Paenibacillus sp. BIHB 4019 from tea rhizoplane.</title>
        <authorList>
            <person name="Thakur R."/>
            <person name="Swarnkar M.K."/>
            <person name="Gulati A."/>
        </authorList>
    </citation>
    <scope>NUCLEOTIDE SEQUENCE [LARGE SCALE GENOMIC DNA]</scope>
    <source>
        <strain evidence="11">BIHB4019</strain>
    </source>
</reference>
<evidence type="ECO:0000256" key="1">
    <source>
        <dbReference type="ARBA" id="ARBA00000085"/>
    </source>
</evidence>
<feature type="domain" description="Histidine kinase" evidence="10">
    <location>
        <begin position="242"/>
        <end position="460"/>
    </location>
</feature>
<dbReference type="CDD" id="cd00082">
    <property type="entry name" value="HisKA"/>
    <property type="match status" value="1"/>
</dbReference>
<dbReference type="GO" id="GO:0005524">
    <property type="term" value="F:ATP binding"/>
    <property type="evidence" value="ECO:0007669"/>
    <property type="project" value="UniProtKB-KW"/>
</dbReference>
<evidence type="ECO:0000256" key="6">
    <source>
        <dbReference type="ARBA" id="ARBA00022777"/>
    </source>
</evidence>
<evidence type="ECO:0000256" key="5">
    <source>
        <dbReference type="ARBA" id="ARBA00022741"/>
    </source>
</evidence>
<keyword evidence="6 11" id="KW-0418">Kinase</keyword>